<evidence type="ECO:0000313" key="8">
    <source>
        <dbReference type="Proteomes" id="UP001652582"/>
    </source>
</evidence>
<dbReference type="PANTHER" id="PTHR44170">
    <property type="entry name" value="PROTEIN SIDEKICK"/>
    <property type="match status" value="1"/>
</dbReference>
<accession>A0ABM3LK44</accession>
<dbReference type="InterPro" id="IPR003599">
    <property type="entry name" value="Ig_sub"/>
</dbReference>
<keyword evidence="2" id="KW-1015">Disulfide bond</keyword>
<reference evidence="9" key="1">
    <citation type="submission" date="2025-08" db="UniProtKB">
        <authorList>
            <consortium name="RefSeq"/>
        </authorList>
    </citation>
    <scope>IDENTIFICATION</scope>
</reference>
<evidence type="ECO:0000256" key="3">
    <source>
        <dbReference type="SAM" id="MobiDB-lite"/>
    </source>
</evidence>
<dbReference type="SMART" id="SM00408">
    <property type="entry name" value="IGc2"/>
    <property type="match status" value="4"/>
</dbReference>
<feature type="compositionally biased region" description="Acidic residues" evidence="3">
    <location>
        <begin position="511"/>
        <end position="530"/>
    </location>
</feature>
<dbReference type="Gene3D" id="2.60.40.10">
    <property type="entry name" value="Immunoglobulins"/>
    <property type="match status" value="5"/>
</dbReference>
<evidence type="ECO:0000259" key="6">
    <source>
        <dbReference type="PROSITE" id="PS50835"/>
    </source>
</evidence>
<dbReference type="SMART" id="SM00060">
    <property type="entry name" value="FN3"/>
    <property type="match status" value="2"/>
</dbReference>
<keyword evidence="4" id="KW-1133">Transmembrane helix</keyword>
<dbReference type="GeneID" id="128198371"/>
<keyword evidence="4" id="KW-0472">Membrane</keyword>
<feature type="region of interest" description="Disordered" evidence="3">
    <location>
        <begin position="511"/>
        <end position="543"/>
    </location>
</feature>
<dbReference type="InterPro" id="IPR013783">
    <property type="entry name" value="Ig-like_fold"/>
</dbReference>
<dbReference type="Pfam" id="PF13927">
    <property type="entry name" value="Ig_3"/>
    <property type="match status" value="2"/>
</dbReference>
<dbReference type="CDD" id="cd00063">
    <property type="entry name" value="FN3"/>
    <property type="match status" value="1"/>
</dbReference>
<organism evidence="8 9">
    <name type="scientific">Bicyclus anynana</name>
    <name type="common">Squinting bush brown butterfly</name>
    <dbReference type="NCBI Taxonomy" id="110368"/>
    <lineage>
        <taxon>Eukaryota</taxon>
        <taxon>Metazoa</taxon>
        <taxon>Ecdysozoa</taxon>
        <taxon>Arthropoda</taxon>
        <taxon>Hexapoda</taxon>
        <taxon>Insecta</taxon>
        <taxon>Pterygota</taxon>
        <taxon>Neoptera</taxon>
        <taxon>Endopterygota</taxon>
        <taxon>Lepidoptera</taxon>
        <taxon>Glossata</taxon>
        <taxon>Ditrysia</taxon>
        <taxon>Papilionoidea</taxon>
        <taxon>Nymphalidae</taxon>
        <taxon>Satyrinae</taxon>
        <taxon>Satyrini</taxon>
        <taxon>Mycalesina</taxon>
        <taxon>Bicyclus</taxon>
    </lineage>
</organism>
<dbReference type="InterPro" id="IPR036116">
    <property type="entry name" value="FN3_sf"/>
</dbReference>
<keyword evidence="4" id="KW-0812">Transmembrane</keyword>
<dbReference type="InterPro" id="IPR007110">
    <property type="entry name" value="Ig-like_dom"/>
</dbReference>
<dbReference type="Proteomes" id="UP001652582">
    <property type="component" value="Chromosome 9"/>
</dbReference>
<dbReference type="InterPro" id="IPR003961">
    <property type="entry name" value="FN3_dom"/>
</dbReference>
<evidence type="ECO:0000313" key="9">
    <source>
        <dbReference type="RefSeq" id="XP_052739432.1"/>
    </source>
</evidence>
<evidence type="ECO:0000256" key="5">
    <source>
        <dbReference type="SAM" id="SignalP"/>
    </source>
</evidence>
<keyword evidence="5" id="KW-0732">Signal</keyword>
<gene>
    <name evidence="9" type="primary">LOC128198371</name>
</gene>
<feature type="domain" description="Ig-like" evidence="6">
    <location>
        <begin position="24"/>
        <end position="121"/>
    </location>
</feature>
<dbReference type="SMART" id="SM00409">
    <property type="entry name" value="IG"/>
    <property type="match status" value="4"/>
</dbReference>
<dbReference type="RefSeq" id="XP_052739432.1">
    <property type="nucleotide sequence ID" value="XM_052883472.1"/>
</dbReference>
<feature type="chain" id="PRO_5047356195" evidence="5">
    <location>
        <begin position="21"/>
        <end position="669"/>
    </location>
</feature>
<dbReference type="PROSITE" id="PS50853">
    <property type="entry name" value="FN3"/>
    <property type="match status" value="1"/>
</dbReference>
<feature type="domain" description="Ig-like" evidence="6">
    <location>
        <begin position="230"/>
        <end position="320"/>
    </location>
</feature>
<feature type="compositionally biased region" description="Low complexity" evidence="3">
    <location>
        <begin position="531"/>
        <end position="543"/>
    </location>
</feature>
<feature type="domain" description="Fibronectin type-III" evidence="7">
    <location>
        <begin position="415"/>
        <end position="508"/>
    </location>
</feature>
<keyword evidence="8" id="KW-1185">Reference proteome</keyword>
<feature type="domain" description="Ig-like" evidence="6">
    <location>
        <begin position="145"/>
        <end position="225"/>
    </location>
</feature>
<proteinExistence type="predicted"/>
<protein>
    <submittedName>
        <fullName evidence="9">Protein borderless</fullName>
    </submittedName>
</protein>
<dbReference type="InterPro" id="IPR003598">
    <property type="entry name" value="Ig_sub2"/>
</dbReference>
<evidence type="ECO:0000256" key="4">
    <source>
        <dbReference type="SAM" id="Phobius"/>
    </source>
</evidence>
<dbReference type="InterPro" id="IPR036179">
    <property type="entry name" value="Ig-like_dom_sf"/>
</dbReference>
<evidence type="ECO:0000259" key="7">
    <source>
        <dbReference type="PROSITE" id="PS50853"/>
    </source>
</evidence>
<name>A0ABM3LK44_BICAN</name>
<evidence type="ECO:0000256" key="2">
    <source>
        <dbReference type="ARBA" id="ARBA00023157"/>
    </source>
</evidence>
<feature type="signal peptide" evidence="5">
    <location>
        <begin position="1"/>
        <end position="20"/>
    </location>
</feature>
<dbReference type="SUPFAM" id="SSF48726">
    <property type="entry name" value="Immunoglobulin"/>
    <property type="match status" value="4"/>
</dbReference>
<feature type="domain" description="Ig-like" evidence="6">
    <location>
        <begin position="325"/>
        <end position="410"/>
    </location>
</feature>
<sequence length="669" mass="70209">MGAAWALWAACALWASGARALLPPGAERLRAGVGGYAVMNCLLDFPFGIEIPYHLQWDHDGEVIFSWYSGDAEPRVADRWAGRVRRVGGGAGGAGGVLGGGALNVSSVRETDAGLYRCRVSFPNRTPPARNNGTFYYLDVDGAGGNLIATPPTNVTVLEGEWAELQCAPASAAWRVQWLRGAEPAPAPAANGSLLLRAAAADRARYECRVSAPDGRAQSAAAHLDVQYAARVTHAPAERLLAHGRPASLDCHFSANPPLTNLRWEKDGFLFDPYNVPGVFYSRNGSLLFNRVDESHAGEYSCTPYNALGSAGASRGVRVRVLRPPALAAAPPPLLLARAGAAAVLPCAPRAQEPAPAVRWSRRDGRPLPAGARLSGGNLTFGAVAAEDRGVYVCRVSNDAAELRAESELLVEAAPARAPHALAAAPAPGGLRLRWAAGGAADAEHAVWYRERGAGEWRTQRVLTRGATHATLLGLRAGVEYELRVLAQDHVGDGLFSKPVFARAAGPALDEDAATEVATEAEEAEEEAGEATDAPDAPATDAAAPWGAEEPLEVSVRLVDEGALVLWRGAGAGAGCELRWYEDAAERRLLAVQRAPSDYALVRALEEGGRYWAAVRCAGAGGGAALAVPRYARLRTVALSSAGAALLLAALAGALLAARRRLRAGKRAR</sequence>
<feature type="transmembrane region" description="Helical" evidence="4">
    <location>
        <begin position="637"/>
        <end position="658"/>
    </location>
</feature>
<dbReference type="SUPFAM" id="SSF49265">
    <property type="entry name" value="Fibronectin type III"/>
    <property type="match status" value="1"/>
</dbReference>
<dbReference type="PROSITE" id="PS50835">
    <property type="entry name" value="IG_LIKE"/>
    <property type="match status" value="4"/>
</dbReference>
<evidence type="ECO:0000256" key="1">
    <source>
        <dbReference type="ARBA" id="ARBA00022737"/>
    </source>
</evidence>
<dbReference type="PANTHER" id="PTHR44170:SF6">
    <property type="entry name" value="CONTACTIN"/>
    <property type="match status" value="1"/>
</dbReference>
<keyword evidence="1" id="KW-0677">Repeat</keyword>